<evidence type="ECO:0000259" key="1">
    <source>
        <dbReference type="PROSITE" id="PS51352"/>
    </source>
</evidence>
<evidence type="ECO:0000313" key="3">
    <source>
        <dbReference type="Proteomes" id="UP000244174"/>
    </source>
</evidence>
<dbReference type="RefSeq" id="WP_108170184.1">
    <property type="nucleotide sequence ID" value="NZ_QBKQ01000001.1"/>
</dbReference>
<dbReference type="Gene3D" id="3.40.30.10">
    <property type="entry name" value="Glutaredoxin"/>
    <property type="match status" value="1"/>
</dbReference>
<dbReference type="InterPro" id="IPR036249">
    <property type="entry name" value="Thioredoxin-like_sf"/>
</dbReference>
<keyword evidence="2" id="KW-0413">Isomerase</keyword>
<dbReference type="PROSITE" id="PS51257">
    <property type="entry name" value="PROKAR_LIPOPROTEIN"/>
    <property type="match status" value="1"/>
</dbReference>
<keyword evidence="3" id="KW-1185">Reference proteome</keyword>
<dbReference type="CDD" id="cd02947">
    <property type="entry name" value="TRX_family"/>
    <property type="match status" value="1"/>
</dbReference>
<accession>A0A2T6AK74</accession>
<dbReference type="Proteomes" id="UP000244174">
    <property type="component" value="Unassembled WGS sequence"/>
</dbReference>
<sequence length="185" mass="21454">MNKFLIVLAALTISCGNTVRKTNIEKSSTDQIEEADLQKDILLGNFEKKDLQQKPFSQWFEPRYDKFSPQTAEMETIKENIGDYEIKVLMGTWCGDSKREVPKLIKILDQADYNYNNVEMVAVDYDKKTPSKIEEELNVHRVPTIIFYKDGKEVNRFVEYSQGESIEEDIAKIVSGKKYKDSYTD</sequence>
<dbReference type="SUPFAM" id="SSF52833">
    <property type="entry name" value="Thioredoxin-like"/>
    <property type="match status" value="1"/>
</dbReference>
<dbReference type="PROSITE" id="PS51352">
    <property type="entry name" value="THIOREDOXIN_2"/>
    <property type="match status" value="1"/>
</dbReference>
<proteinExistence type="predicted"/>
<dbReference type="AlphaFoldDB" id="A0A2T6AK74"/>
<protein>
    <submittedName>
        <fullName evidence="2">Thiol-disulfide isomerase/thioredoxin</fullName>
    </submittedName>
</protein>
<dbReference type="Pfam" id="PF00085">
    <property type="entry name" value="Thioredoxin"/>
    <property type="match status" value="1"/>
</dbReference>
<name>A0A2T6AK74_9FLAO</name>
<reference evidence="2 3" key="1">
    <citation type="submission" date="2018-04" db="EMBL/GenBank/DDBJ databases">
        <title>Genomic Encyclopedia of Archaeal and Bacterial Type Strains, Phase II (KMG-II): from individual species to whole genera.</title>
        <authorList>
            <person name="Goeker M."/>
        </authorList>
    </citation>
    <scope>NUCLEOTIDE SEQUENCE [LARGE SCALE GENOMIC DNA]</scope>
    <source>
        <strain evidence="2 3">DSM 23082</strain>
    </source>
</reference>
<evidence type="ECO:0000313" key="2">
    <source>
        <dbReference type="EMBL" id="PTX44210.1"/>
    </source>
</evidence>
<organism evidence="2 3">
    <name type="scientific">Christiangramia gaetbulicola</name>
    <dbReference type="NCBI Taxonomy" id="703340"/>
    <lineage>
        <taxon>Bacteria</taxon>
        <taxon>Pseudomonadati</taxon>
        <taxon>Bacteroidota</taxon>
        <taxon>Flavobacteriia</taxon>
        <taxon>Flavobacteriales</taxon>
        <taxon>Flavobacteriaceae</taxon>
        <taxon>Christiangramia</taxon>
    </lineage>
</organism>
<dbReference type="InterPro" id="IPR013766">
    <property type="entry name" value="Thioredoxin_domain"/>
</dbReference>
<dbReference type="EMBL" id="QBKQ01000001">
    <property type="protein sequence ID" value="PTX44210.1"/>
    <property type="molecule type" value="Genomic_DNA"/>
</dbReference>
<dbReference type="OrthoDB" id="6398367at2"/>
<comment type="caution">
    <text evidence="2">The sequence shown here is derived from an EMBL/GenBank/DDBJ whole genome shotgun (WGS) entry which is preliminary data.</text>
</comment>
<feature type="domain" description="Thioredoxin" evidence="1">
    <location>
        <begin position="61"/>
        <end position="178"/>
    </location>
</feature>
<dbReference type="GO" id="GO:0016853">
    <property type="term" value="F:isomerase activity"/>
    <property type="evidence" value="ECO:0007669"/>
    <property type="project" value="UniProtKB-KW"/>
</dbReference>
<gene>
    <name evidence="2" type="ORF">C8P64_0182</name>
</gene>